<dbReference type="FunFam" id="3.40.50.300:FF:002470">
    <property type="entry name" value="ABC transporter, putative"/>
    <property type="match status" value="1"/>
</dbReference>
<protein>
    <recommendedName>
        <fullName evidence="8">ABC transporter domain-containing protein</fullName>
    </recommendedName>
</protein>
<dbReference type="PROSITE" id="PS00211">
    <property type="entry name" value="ABC_TRANSPORTER_1"/>
    <property type="match status" value="2"/>
</dbReference>
<evidence type="ECO:0000256" key="7">
    <source>
        <dbReference type="SAM" id="Phobius"/>
    </source>
</evidence>
<dbReference type="InterPro" id="IPR017871">
    <property type="entry name" value="ABC_transporter-like_CS"/>
</dbReference>
<dbReference type="GO" id="GO:0016020">
    <property type="term" value="C:membrane"/>
    <property type="evidence" value="ECO:0007669"/>
    <property type="project" value="UniProtKB-SubCell"/>
</dbReference>
<feature type="transmembrane region" description="Helical" evidence="7">
    <location>
        <begin position="222"/>
        <end position="240"/>
    </location>
</feature>
<organism evidence="9 10">
    <name type="scientific">Cloeon dipterum</name>
    <dbReference type="NCBI Taxonomy" id="197152"/>
    <lineage>
        <taxon>Eukaryota</taxon>
        <taxon>Metazoa</taxon>
        <taxon>Ecdysozoa</taxon>
        <taxon>Arthropoda</taxon>
        <taxon>Hexapoda</taxon>
        <taxon>Insecta</taxon>
        <taxon>Pterygota</taxon>
        <taxon>Palaeoptera</taxon>
        <taxon>Ephemeroptera</taxon>
        <taxon>Pisciforma</taxon>
        <taxon>Baetidae</taxon>
        <taxon>Cloeon</taxon>
    </lineage>
</organism>
<dbReference type="Proteomes" id="UP000494165">
    <property type="component" value="Unassembled WGS sequence"/>
</dbReference>
<dbReference type="PANTHER" id="PTHR19229:SF250">
    <property type="entry name" value="ABC TRANSPORTER DOMAIN-CONTAINING PROTEIN-RELATED"/>
    <property type="match status" value="1"/>
</dbReference>
<dbReference type="InterPro" id="IPR027417">
    <property type="entry name" value="P-loop_NTPase"/>
</dbReference>
<dbReference type="Pfam" id="PF00005">
    <property type="entry name" value="ABC_tran"/>
    <property type="match status" value="2"/>
</dbReference>
<comment type="subcellular location">
    <subcellularLocation>
        <location evidence="1">Membrane</location>
        <topology evidence="1">Multi-pass membrane protein</topology>
    </subcellularLocation>
</comment>
<feature type="transmembrane region" description="Helical" evidence="7">
    <location>
        <begin position="296"/>
        <end position="318"/>
    </location>
</feature>
<keyword evidence="4" id="KW-0067">ATP-binding</keyword>
<dbReference type="OrthoDB" id="8061355at2759"/>
<dbReference type="GO" id="GO:0005524">
    <property type="term" value="F:ATP binding"/>
    <property type="evidence" value="ECO:0007669"/>
    <property type="project" value="UniProtKB-KW"/>
</dbReference>
<evidence type="ECO:0000256" key="6">
    <source>
        <dbReference type="ARBA" id="ARBA00023136"/>
    </source>
</evidence>
<dbReference type="PANTHER" id="PTHR19229">
    <property type="entry name" value="ATP-BINDING CASSETTE TRANSPORTER SUBFAMILY A ABCA"/>
    <property type="match status" value="1"/>
</dbReference>
<dbReference type="FunFam" id="3.40.50.300:FF:000933">
    <property type="entry name" value="ABC transporter A family member 7"/>
    <property type="match status" value="1"/>
</dbReference>
<keyword evidence="5 7" id="KW-1133">Transmembrane helix</keyword>
<feature type="transmembrane region" description="Helical" evidence="7">
    <location>
        <begin position="1144"/>
        <end position="1161"/>
    </location>
</feature>
<proteinExistence type="predicted"/>
<dbReference type="EMBL" id="CADEPI010000257">
    <property type="protein sequence ID" value="CAB3382095.1"/>
    <property type="molecule type" value="Genomic_DNA"/>
</dbReference>
<comment type="caution">
    <text evidence="9">The sequence shown here is derived from an EMBL/GenBank/DDBJ whole genome shotgun (WGS) entry which is preliminary data.</text>
</comment>
<dbReference type="CDD" id="cd03263">
    <property type="entry name" value="ABC_subfamily_A"/>
    <property type="match status" value="2"/>
</dbReference>
<dbReference type="InterPro" id="IPR026082">
    <property type="entry name" value="ABCA"/>
</dbReference>
<feature type="domain" description="ABC transporter" evidence="8">
    <location>
        <begin position="1233"/>
        <end position="1470"/>
    </location>
</feature>
<dbReference type="GO" id="GO:0016887">
    <property type="term" value="F:ATP hydrolysis activity"/>
    <property type="evidence" value="ECO:0007669"/>
    <property type="project" value="InterPro"/>
</dbReference>
<dbReference type="InterPro" id="IPR003439">
    <property type="entry name" value="ABC_transporter-like_ATP-bd"/>
</dbReference>
<gene>
    <name evidence="9" type="ORF">CLODIP_2_CD01045</name>
</gene>
<dbReference type="InterPro" id="IPR013525">
    <property type="entry name" value="ABC2_TM"/>
</dbReference>
<feature type="transmembrane region" description="Helical" evidence="7">
    <location>
        <begin position="931"/>
        <end position="954"/>
    </location>
</feature>
<sequence length="1577" mass="175688">MTEETSIGLIFEGDAAKSLNGLVPKKLHYKIRIQERFQTETLIDIRSRCPELNSVDGPYLSTGFLGVQLVTNKAFIELAQSQEEQKPPENLDDQIILQNMPCPPNSYGQTRSSLLPFLCIFSFLILCVTVTKRIVEEKQTGAKELMMLSGMEKWTYWLGWYIDALLVEALSIVFIVLILKIPTEGRANLTETSPSLLFVMFIMYCASAIVFLFALSTFFSCPVFAMFFSLLVWILPIVISSEQLLNSGFYMKCLYMLLPNIGLFFSFESTVQLEDLGVGAQWSNFSTHLSPQDVSMLQVFIMYLIDIVLYSIITWYISEVKPGAYGYKQPYLFFATKSYWFGATNKTKFIEDPDTLSQGNYERPLTTNMADDRIGICIRNLKKSYPGKLGGPAVKAVRGVSLDIYKGEITALLGHNGTGKTTTMLMLSGMISPSDGFVQVLGLDLKNNLPLLRKSLGLCPQHNLLFGELTVKQHLVFFAVLKGRSMKEAEIEAKELLGTCRLDFKMDALVSELSGGMKRKLQLAIALVGGSEVLMLDEPTSSLDPEARREIWDLLLRFRKEKTILLTTHFMEEADVLGDTIAIMSHGMMECCGSPMYLKRIFGTGYHLNLLTKNNCDKNSLQNAVKRVILEARVHKNSSLDATDSANRGRITFTLPTEKVDQFPKLFDVLETSKDDLGISSIGVSFTTMEEVFLKVGDLSAGKYENKSLRVTNKNGSFMKTSLIKQTNRLTGTDLFFERFRVLLEKKITFSKNNWFLLLLQFILPILLTLSAVLLSYNRGEAEVVVVSNYTLPLILGEYGSGGTFQVLYERDTSKQAEIFAQNFENHLQGEARATKVDRLQEKLIDIGSKSLQDYLLNYIIAANITTENETLHVNGFFSFSSPHSAPISLNSISNALLNYYLSPEYQISTENQPITYKEESEELTVINPNIVVVTWLGIAHVGWIFTTSINLILPLQERVLDSRHLQIMTGCPAYLIWLSYLVDTMHIFSSGTALGVLSSILLLNEVCGTLFAYFISMVLDSVPSAFSLITFLSIFLGTIINVVTISLESFESSKYAAPLRAISGLLLPHSALISSLTHFSQTAAYNSKCNESVKESACNIGSPYAMCCESICEKLGECFQPASYVWGNNSDPDIPVGGIGQELLYFIFGTVFWGSLVLLLDSGVLSRIFEKVLTNIEQKRPTVEADDTPEDEDVCEERERVENNFESEYDANGIKLTALFTCPAGQMGHSVLAVKSLQKRFGCPIGRKDRFPAVKDVSFRVERGECFGLLGVNGSGKSTTFKMLTGVVSPTSGDASIGRFTLKSNLRKYLSGIGYCPQTDAHIGTLTGKETLSLYARLRGMSRDKINEVVNQWLDALGLMEYADRPAGTYSGGNQRKLSVGMALIGESPVVLLDEPTSGVDPAARRQLWQLLVSCQEAGQSIALTSQSMDECEALCLRLAIIVDGKLVCIGPISHLKNKFGQGYTLMVKVQMAELNNDDEAVRKLSNLKHDIQMKLAPCELIDDYTGYLHYQLKGNGRKWSEMFKEMESLKNMHTIVEDCTLSETTLEQLFRSGACAKRLIYVTKPAEKEPNPKSQ</sequence>
<evidence type="ECO:0000256" key="1">
    <source>
        <dbReference type="ARBA" id="ARBA00004141"/>
    </source>
</evidence>
<evidence type="ECO:0000313" key="10">
    <source>
        <dbReference type="Proteomes" id="UP000494165"/>
    </source>
</evidence>
<evidence type="ECO:0000256" key="4">
    <source>
        <dbReference type="ARBA" id="ARBA00022840"/>
    </source>
</evidence>
<evidence type="ECO:0000256" key="5">
    <source>
        <dbReference type="ARBA" id="ARBA00022989"/>
    </source>
</evidence>
<feature type="transmembrane region" description="Helical" evidence="7">
    <location>
        <begin position="114"/>
        <end position="134"/>
    </location>
</feature>
<feature type="transmembrane region" description="Helical" evidence="7">
    <location>
        <begin position="195"/>
        <end position="216"/>
    </location>
</feature>
<keyword evidence="2 7" id="KW-0812">Transmembrane</keyword>
<dbReference type="Gene3D" id="3.40.50.300">
    <property type="entry name" value="P-loop containing nucleotide triphosphate hydrolases"/>
    <property type="match status" value="2"/>
</dbReference>
<dbReference type="InterPro" id="IPR003593">
    <property type="entry name" value="AAA+_ATPase"/>
</dbReference>
<dbReference type="GO" id="GO:0140359">
    <property type="term" value="F:ABC-type transporter activity"/>
    <property type="evidence" value="ECO:0007669"/>
    <property type="project" value="InterPro"/>
</dbReference>
<feature type="domain" description="ABC transporter" evidence="8">
    <location>
        <begin position="376"/>
        <end position="611"/>
    </location>
</feature>
<keyword evidence="6 7" id="KW-0472">Membrane</keyword>
<keyword evidence="3" id="KW-0547">Nucleotide-binding</keyword>
<feature type="transmembrane region" description="Helical" evidence="7">
    <location>
        <begin position="755"/>
        <end position="777"/>
    </location>
</feature>
<dbReference type="GO" id="GO:0005319">
    <property type="term" value="F:lipid transporter activity"/>
    <property type="evidence" value="ECO:0007669"/>
    <property type="project" value="TreeGrafter"/>
</dbReference>
<evidence type="ECO:0000259" key="8">
    <source>
        <dbReference type="PROSITE" id="PS50893"/>
    </source>
</evidence>
<evidence type="ECO:0000256" key="3">
    <source>
        <dbReference type="ARBA" id="ARBA00022741"/>
    </source>
</evidence>
<feature type="transmembrane region" description="Helical" evidence="7">
    <location>
        <begin position="154"/>
        <end position="179"/>
    </location>
</feature>
<evidence type="ECO:0000256" key="2">
    <source>
        <dbReference type="ARBA" id="ARBA00022692"/>
    </source>
</evidence>
<keyword evidence="10" id="KW-1185">Reference proteome</keyword>
<reference evidence="9 10" key="1">
    <citation type="submission" date="2020-04" db="EMBL/GenBank/DDBJ databases">
        <authorList>
            <person name="Alioto T."/>
            <person name="Alioto T."/>
            <person name="Gomez Garrido J."/>
        </authorList>
    </citation>
    <scope>NUCLEOTIDE SEQUENCE [LARGE SCALE GENOMIC DNA]</scope>
</reference>
<accession>A0A8S1DM25</accession>
<dbReference type="Pfam" id="PF12698">
    <property type="entry name" value="ABC2_membrane_3"/>
    <property type="match status" value="1"/>
</dbReference>
<name>A0A8S1DM25_9INSE</name>
<evidence type="ECO:0000313" key="9">
    <source>
        <dbReference type="EMBL" id="CAB3382095.1"/>
    </source>
</evidence>
<dbReference type="PROSITE" id="PS50893">
    <property type="entry name" value="ABC_TRANSPORTER_2"/>
    <property type="match status" value="2"/>
</dbReference>
<feature type="transmembrane region" description="Helical" evidence="7">
    <location>
        <begin position="1027"/>
        <end position="1048"/>
    </location>
</feature>
<dbReference type="SMART" id="SM00382">
    <property type="entry name" value="AAA"/>
    <property type="match status" value="2"/>
</dbReference>
<feature type="transmembrane region" description="Helical" evidence="7">
    <location>
        <begin position="966"/>
        <end position="983"/>
    </location>
</feature>
<dbReference type="SUPFAM" id="SSF52540">
    <property type="entry name" value="P-loop containing nucleoside triphosphate hydrolases"/>
    <property type="match status" value="2"/>
</dbReference>
<feature type="transmembrane region" description="Helical" evidence="7">
    <location>
        <begin position="995"/>
        <end position="1015"/>
    </location>
</feature>